<evidence type="ECO:0000256" key="10">
    <source>
        <dbReference type="SAM" id="Phobius"/>
    </source>
</evidence>
<dbReference type="RefSeq" id="XP_038053989.1">
    <property type="nucleotide sequence ID" value="XM_038198061.1"/>
</dbReference>
<dbReference type="PROSITE" id="PS50262">
    <property type="entry name" value="G_PROTEIN_RECEP_F1_2"/>
    <property type="match status" value="1"/>
</dbReference>
<dbReference type="EnsemblMetazoa" id="XM_038198061.1">
    <property type="protein sequence ID" value="XP_038053989.1"/>
    <property type="gene ID" value="LOC119726407"/>
</dbReference>
<feature type="domain" description="G-protein coupled receptors family 1 profile" evidence="11">
    <location>
        <begin position="52"/>
        <end position="398"/>
    </location>
</feature>
<keyword evidence="13" id="KW-1185">Reference proteome</keyword>
<reference evidence="12" key="1">
    <citation type="submission" date="2022-11" db="UniProtKB">
        <authorList>
            <consortium name="EnsemblMetazoa"/>
        </authorList>
    </citation>
    <scope>IDENTIFICATION</scope>
</reference>
<dbReference type="AlphaFoldDB" id="A0A913ZRG4"/>
<dbReference type="Pfam" id="PF00001">
    <property type="entry name" value="7tm_1"/>
    <property type="match status" value="1"/>
</dbReference>
<sequence length="419" mass="45732">MDNASSSFASPTASTDLIDDGPLTAGPDVGMTINAILKLVFYVTVMIVGISGNSLILKVYWSKPQKTSTHVLIMGLAWVDLMVCVCRIYSLGFFIYVLLGRELPSVFTAIRIFDAVNVLASITVTGAIALERHDCVCRSGKRLLNHRWAKLIFLGSYVAATAVCIPFTINLLSPSVTAQKVSLTFQLLLYLTVVFTAVICYGKVYQAIRKHVKVNVLSRHGPGTSWSTAVTVEAESRRHDASVVTGVSISQALPSSSKEPLTADRSGPRSVFVVSATELAGPSTNPTDAPGNLADAIPSTGNPAPASQNHEDDREPRTPNPQARDKPTGTTMTLQRKTTRMLFVTSVVFLVTWLPYWLYVAVALHKSNGGDVHPNVLSVMYNCTLFVYINNVVNPFIYGLANRRFRKDCFDVLRKMKPC</sequence>
<dbReference type="GO" id="GO:0007218">
    <property type="term" value="P:neuropeptide signaling pathway"/>
    <property type="evidence" value="ECO:0007669"/>
    <property type="project" value="TreeGrafter"/>
</dbReference>
<evidence type="ECO:0000256" key="4">
    <source>
        <dbReference type="ARBA" id="ARBA00022989"/>
    </source>
</evidence>
<dbReference type="SUPFAM" id="SSF81321">
    <property type="entry name" value="Family A G protein-coupled receptor-like"/>
    <property type="match status" value="1"/>
</dbReference>
<evidence type="ECO:0000313" key="12">
    <source>
        <dbReference type="EnsemblMetazoa" id="XP_038053989.1"/>
    </source>
</evidence>
<dbReference type="GO" id="GO:0008528">
    <property type="term" value="F:G protein-coupled peptide receptor activity"/>
    <property type="evidence" value="ECO:0007669"/>
    <property type="project" value="TreeGrafter"/>
</dbReference>
<dbReference type="OMA" id="YITIRNH"/>
<evidence type="ECO:0000256" key="9">
    <source>
        <dbReference type="SAM" id="MobiDB-lite"/>
    </source>
</evidence>
<keyword evidence="8" id="KW-0807">Transducer</keyword>
<accession>A0A913ZRG4</accession>
<keyword evidence="2" id="KW-1003">Cell membrane</keyword>
<evidence type="ECO:0000256" key="1">
    <source>
        <dbReference type="ARBA" id="ARBA00004651"/>
    </source>
</evidence>
<dbReference type="GO" id="GO:0005886">
    <property type="term" value="C:plasma membrane"/>
    <property type="evidence" value="ECO:0007669"/>
    <property type="project" value="UniProtKB-SubCell"/>
</dbReference>
<feature type="transmembrane region" description="Helical" evidence="10">
    <location>
        <begin position="39"/>
        <end position="61"/>
    </location>
</feature>
<dbReference type="OrthoDB" id="9007674at2759"/>
<feature type="transmembrane region" description="Helical" evidence="10">
    <location>
        <begin position="181"/>
        <end position="201"/>
    </location>
</feature>
<keyword evidence="7" id="KW-0675">Receptor</keyword>
<keyword evidence="6 10" id="KW-0472">Membrane</keyword>
<keyword evidence="5" id="KW-0297">G-protein coupled receptor</keyword>
<feature type="region of interest" description="Disordered" evidence="9">
    <location>
        <begin position="279"/>
        <end position="333"/>
    </location>
</feature>
<dbReference type="CDD" id="cd00637">
    <property type="entry name" value="7tm_classA_rhodopsin-like"/>
    <property type="match status" value="1"/>
</dbReference>
<feature type="compositionally biased region" description="Polar residues" evidence="9">
    <location>
        <begin position="299"/>
        <end position="308"/>
    </location>
</feature>
<evidence type="ECO:0000256" key="5">
    <source>
        <dbReference type="ARBA" id="ARBA00023040"/>
    </source>
</evidence>
<evidence type="ECO:0000256" key="8">
    <source>
        <dbReference type="ARBA" id="ARBA00023224"/>
    </source>
</evidence>
<feature type="transmembrane region" description="Helical" evidence="10">
    <location>
        <begin position="73"/>
        <end position="99"/>
    </location>
</feature>
<dbReference type="Gene3D" id="1.20.1070.10">
    <property type="entry name" value="Rhodopsin 7-helix transmembrane proteins"/>
    <property type="match status" value="1"/>
</dbReference>
<dbReference type="Proteomes" id="UP000887568">
    <property type="component" value="Unplaced"/>
</dbReference>
<evidence type="ECO:0000256" key="2">
    <source>
        <dbReference type="ARBA" id="ARBA00022475"/>
    </source>
</evidence>
<comment type="subcellular location">
    <subcellularLocation>
        <location evidence="1">Cell membrane</location>
        <topology evidence="1">Multi-pass membrane protein</topology>
    </subcellularLocation>
</comment>
<feature type="compositionally biased region" description="Basic and acidic residues" evidence="9">
    <location>
        <begin position="309"/>
        <end position="327"/>
    </location>
</feature>
<dbReference type="InterPro" id="IPR017452">
    <property type="entry name" value="GPCR_Rhodpsn_7TM"/>
</dbReference>
<dbReference type="PRINTS" id="PR00237">
    <property type="entry name" value="GPCRRHODOPSN"/>
</dbReference>
<protein>
    <recommendedName>
        <fullName evidence="11">G-protein coupled receptors family 1 profile domain-containing protein</fullName>
    </recommendedName>
</protein>
<evidence type="ECO:0000259" key="11">
    <source>
        <dbReference type="PROSITE" id="PS50262"/>
    </source>
</evidence>
<evidence type="ECO:0000313" key="13">
    <source>
        <dbReference type="Proteomes" id="UP000887568"/>
    </source>
</evidence>
<dbReference type="PANTHER" id="PTHR24230:SF0">
    <property type="entry name" value="G-PROTEIN COUPLED RECEPTORS FAMILY 1 PROFILE DOMAIN-CONTAINING PROTEIN"/>
    <property type="match status" value="1"/>
</dbReference>
<feature type="transmembrane region" description="Helical" evidence="10">
    <location>
        <begin position="151"/>
        <end position="169"/>
    </location>
</feature>
<name>A0A913ZRG4_PATMI</name>
<dbReference type="PANTHER" id="PTHR24230">
    <property type="entry name" value="G-PROTEIN COUPLED RECEPTOR"/>
    <property type="match status" value="1"/>
</dbReference>
<dbReference type="InterPro" id="IPR000276">
    <property type="entry name" value="GPCR_Rhodpsn"/>
</dbReference>
<feature type="transmembrane region" description="Helical" evidence="10">
    <location>
        <begin position="379"/>
        <end position="401"/>
    </location>
</feature>
<keyword evidence="4 10" id="KW-1133">Transmembrane helix</keyword>
<proteinExistence type="predicted"/>
<organism evidence="12 13">
    <name type="scientific">Patiria miniata</name>
    <name type="common">Bat star</name>
    <name type="synonym">Asterina miniata</name>
    <dbReference type="NCBI Taxonomy" id="46514"/>
    <lineage>
        <taxon>Eukaryota</taxon>
        <taxon>Metazoa</taxon>
        <taxon>Echinodermata</taxon>
        <taxon>Eleutherozoa</taxon>
        <taxon>Asterozoa</taxon>
        <taxon>Asteroidea</taxon>
        <taxon>Valvatacea</taxon>
        <taxon>Valvatida</taxon>
        <taxon>Asterinidae</taxon>
        <taxon>Patiria</taxon>
    </lineage>
</organism>
<feature type="transmembrane region" description="Helical" evidence="10">
    <location>
        <begin position="105"/>
        <end position="130"/>
    </location>
</feature>
<feature type="transmembrane region" description="Helical" evidence="10">
    <location>
        <begin position="341"/>
        <end position="359"/>
    </location>
</feature>
<evidence type="ECO:0000256" key="6">
    <source>
        <dbReference type="ARBA" id="ARBA00023136"/>
    </source>
</evidence>
<dbReference type="GeneID" id="119726407"/>
<keyword evidence="3 10" id="KW-0812">Transmembrane</keyword>
<evidence type="ECO:0000256" key="3">
    <source>
        <dbReference type="ARBA" id="ARBA00022692"/>
    </source>
</evidence>
<evidence type="ECO:0000256" key="7">
    <source>
        <dbReference type="ARBA" id="ARBA00023170"/>
    </source>
</evidence>